<sequence>MFYICSNQNKGVHTMSYQPQFPGMFDPGQGAVPAHTEDSPRDVRATLPPTQKQMHYAASLSLKTGAPVPRQAQKDRAALSEWIDAHKPKPVEGPFSQYPSSKQVAFAERIARLKRRDIPQECFRDKTMMSRWIDGNKPR</sequence>
<protein>
    <submittedName>
        <fullName evidence="1">Uncharacterized protein</fullName>
    </submittedName>
</protein>
<evidence type="ECO:0000313" key="1">
    <source>
        <dbReference type="EMBL" id="KKO02608.1"/>
    </source>
</evidence>
<gene>
    <name evidence="1" type="ORF">LCGC14_0105640</name>
</gene>
<proteinExistence type="predicted"/>
<accession>A0A0F9VRP9</accession>
<dbReference type="AlphaFoldDB" id="A0A0F9VRP9"/>
<organism evidence="1">
    <name type="scientific">marine sediment metagenome</name>
    <dbReference type="NCBI Taxonomy" id="412755"/>
    <lineage>
        <taxon>unclassified sequences</taxon>
        <taxon>metagenomes</taxon>
        <taxon>ecological metagenomes</taxon>
    </lineage>
</organism>
<name>A0A0F9VRP9_9ZZZZ</name>
<comment type="caution">
    <text evidence="1">The sequence shown here is derived from an EMBL/GenBank/DDBJ whole genome shotgun (WGS) entry which is preliminary data.</text>
</comment>
<dbReference type="EMBL" id="LAZR01000030">
    <property type="protein sequence ID" value="KKO02608.1"/>
    <property type="molecule type" value="Genomic_DNA"/>
</dbReference>
<reference evidence="1" key="1">
    <citation type="journal article" date="2015" name="Nature">
        <title>Complex archaea that bridge the gap between prokaryotes and eukaryotes.</title>
        <authorList>
            <person name="Spang A."/>
            <person name="Saw J.H."/>
            <person name="Jorgensen S.L."/>
            <person name="Zaremba-Niedzwiedzka K."/>
            <person name="Martijn J."/>
            <person name="Lind A.E."/>
            <person name="van Eijk R."/>
            <person name="Schleper C."/>
            <person name="Guy L."/>
            <person name="Ettema T.J."/>
        </authorList>
    </citation>
    <scope>NUCLEOTIDE SEQUENCE</scope>
</reference>